<dbReference type="PROSITE" id="PS00086">
    <property type="entry name" value="CYTOCHROME_P450"/>
    <property type="match status" value="1"/>
</dbReference>
<dbReference type="Gene3D" id="1.10.630.10">
    <property type="entry name" value="Cytochrome P450"/>
    <property type="match status" value="1"/>
</dbReference>
<dbReference type="PRINTS" id="PR00463">
    <property type="entry name" value="EP450I"/>
</dbReference>
<evidence type="ECO:0000256" key="2">
    <source>
        <dbReference type="ARBA" id="ARBA00004167"/>
    </source>
</evidence>
<evidence type="ECO:0000256" key="9">
    <source>
        <dbReference type="ARBA" id="ARBA00023004"/>
    </source>
</evidence>
<evidence type="ECO:0000256" key="3">
    <source>
        <dbReference type="ARBA" id="ARBA00010617"/>
    </source>
</evidence>
<evidence type="ECO:0000313" key="15">
    <source>
        <dbReference type="EMBL" id="WVZ11189.1"/>
    </source>
</evidence>
<evidence type="ECO:0000256" key="8">
    <source>
        <dbReference type="ARBA" id="ARBA00023002"/>
    </source>
</evidence>
<dbReference type="InterPro" id="IPR002401">
    <property type="entry name" value="Cyt_P450_E_grp-I"/>
</dbReference>
<dbReference type="GO" id="GO:0016020">
    <property type="term" value="C:membrane"/>
    <property type="evidence" value="ECO:0007669"/>
    <property type="project" value="UniProtKB-SubCell"/>
</dbReference>
<protein>
    <recommendedName>
        <fullName evidence="17">Cytochrome P450</fullName>
    </recommendedName>
</protein>
<dbReference type="GO" id="GO:0016709">
    <property type="term" value="F:oxidoreductase activity, acting on paired donors, with incorporation or reduction of molecular oxygen, NAD(P)H as one donor, and incorporation of one atom of oxygen"/>
    <property type="evidence" value="ECO:0007669"/>
    <property type="project" value="TreeGrafter"/>
</dbReference>
<comment type="cofactor">
    <cofactor evidence="1 12">
        <name>heme</name>
        <dbReference type="ChEBI" id="CHEBI:30413"/>
    </cofactor>
</comment>
<keyword evidence="14" id="KW-0732">Signal</keyword>
<proteinExistence type="inferred from homology"/>
<dbReference type="CDD" id="cd11075">
    <property type="entry name" value="CYP77_89"/>
    <property type="match status" value="1"/>
</dbReference>
<evidence type="ECO:0008006" key="17">
    <source>
        <dbReference type="Google" id="ProtNLM"/>
    </source>
</evidence>
<evidence type="ECO:0000256" key="11">
    <source>
        <dbReference type="ARBA" id="ARBA00023136"/>
    </source>
</evidence>
<dbReference type="InterPro" id="IPR051103">
    <property type="entry name" value="Plant_metabolite_P450s"/>
</dbReference>
<dbReference type="Proteomes" id="UP001374535">
    <property type="component" value="Chromosome 5"/>
</dbReference>
<keyword evidence="6 12" id="KW-0479">Metal-binding</keyword>
<organism evidence="15 16">
    <name type="scientific">Vigna mungo</name>
    <name type="common">Black gram</name>
    <name type="synonym">Phaseolus mungo</name>
    <dbReference type="NCBI Taxonomy" id="3915"/>
    <lineage>
        <taxon>Eukaryota</taxon>
        <taxon>Viridiplantae</taxon>
        <taxon>Streptophyta</taxon>
        <taxon>Embryophyta</taxon>
        <taxon>Tracheophyta</taxon>
        <taxon>Spermatophyta</taxon>
        <taxon>Magnoliopsida</taxon>
        <taxon>eudicotyledons</taxon>
        <taxon>Gunneridae</taxon>
        <taxon>Pentapetalae</taxon>
        <taxon>rosids</taxon>
        <taxon>fabids</taxon>
        <taxon>Fabales</taxon>
        <taxon>Fabaceae</taxon>
        <taxon>Papilionoideae</taxon>
        <taxon>50 kb inversion clade</taxon>
        <taxon>NPAAA clade</taxon>
        <taxon>indigoferoid/millettioid clade</taxon>
        <taxon>Phaseoleae</taxon>
        <taxon>Vigna</taxon>
    </lineage>
</organism>
<evidence type="ECO:0000256" key="12">
    <source>
        <dbReference type="PIRSR" id="PIRSR602401-1"/>
    </source>
</evidence>
<sequence length="527" mass="61087">MGIWFYLAACVLICVKVFLKMKHNKRLPPSPPTIPILGNIFWLLKSSKNFADLEPVLRSLRSKYGNIVTIHIGSNPSIFITCQEAAHRALVKNGTVFAGRPLALQTTQVFFPNQFTVTTSPFGHNWRMMRQNLMQVIQPSQLKSYSHCRKWALNILKRHITDEIESGNKVVPMDEHFNYALYALFSYICFGEKFDEKTVRNIQRVQHGFLHNFIKFNVLNFAPFLSKIVFRGLWREILKIREDQVNVFLPIIKARQEKIKGKVGVEDENGEEFKPYVDTLFDMKLPSNGRKLRDEELVSMCAEFMIGGTDTTVTTWVWSMANLVKYQEVQEKVFDEIKDVVGGGEEIEEEHLKRMPYLKAVVLETLRRHPPGHFILPRAVTEDTVMDGYEIPKNAMVNFLVAEFGWDPNVWEDPMEFKPERFLKHGGDGKFDLKGTMEIKMMPFGAGRRVCPAINMATLHLEYFVANLVRDFKWTLEDGCEVDMTEKQAFTIIVFRGLWREILKIREDQINVFLPIIKARQEKIKGK</sequence>
<accession>A0AAQ3NIZ5</accession>
<feature type="binding site" description="axial binding residue" evidence="12">
    <location>
        <position position="451"/>
    </location>
    <ligand>
        <name>heme</name>
        <dbReference type="ChEBI" id="CHEBI:30413"/>
    </ligand>
    <ligandPart>
        <name>Fe</name>
        <dbReference type="ChEBI" id="CHEBI:18248"/>
    </ligandPart>
</feature>
<evidence type="ECO:0000256" key="4">
    <source>
        <dbReference type="ARBA" id="ARBA00022617"/>
    </source>
</evidence>
<gene>
    <name evidence="15" type="ORF">V8G54_015719</name>
</gene>
<evidence type="ECO:0000256" key="13">
    <source>
        <dbReference type="RuleBase" id="RU000461"/>
    </source>
</evidence>
<dbReference type="Pfam" id="PF00067">
    <property type="entry name" value="p450"/>
    <property type="match status" value="1"/>
</dbReference>
<dbReference type="GO" id="GO:0005506">
    <property type="term" value="F:iron ion binding"/>
    <property type="evidence" value="ECO:0007669"/>
    <property type="project" value="InterPro"/>
</dbReference>
<name>A0AAQ3NIZ5_VIGMU</name>
<keyword evidence="8 13" id="KW-0560">Oxidoreductase</keyword>
<dbReference type="FunFam" id="1.10.630.10:FF:000012">
    <property type="entry name" value="Cytochrome P450 family protein"/>
    <property type="match status" value="1"/>
</dbReference>
<dbReference type="GO" id="GO:0020037">
    <property type="term" value="F:heme binding"/>
    <property type="evidence" value="ECO:0007669"/>
    <property type="project" value="InterPro"/>
</dbReference>
<keyword evidence="5" id="KW-0812">Transmembrane</keyword>
<evidence type="ECO:0000256" key="14">
    <source>
        <dbReference type="SAM" id="SignalP"/>
    </source>
</evidence>
<feature type="signal peptide" evidence="14">
    <location>
        <begin position="1"/>
        <end position="19"/>
    </location>
</feature>
<keyword evidence="4 12" id="KW-0349">Heme</keyword>
<reference evidence="15 16" key="1">
    <citation type="journal article" date="2023" name="Life. Sci Alliance">
        <title>Evolutionary insights into 3D genome organization and epigenetic landscape of Vigna mungo.</title>
        <authorList>
            <person name="Junaid A."/>
            <person name="Singh B."/>
            <person name="Bhatia S."/>
        </authorList>
    </citation>
    <scope>NUCLEOTIDE SEQUENCE [LARGE SCALE GENOMIC DNA]</scope>
    <source>
        <strain evidence="15">Urdbean</strain>
    </source>
</reference>
<evidence type="ECO:0000256" key="7">
    <source>
        <dbReference type="ARBA" id="ARBA00022989"/>
    </source>
</evidence>
<evidence type="ECO:0000256" key="6">
    <source>
        <dbReference type="ARBA" id="ARBA00022723"/>
    </source>
</evidence>
<evidence type="ECO:0000313" key="16">
    <source>
        <dbReference type="Proteomes" id="UP001374535"/>
    </source>
</evidence>
<keyword evidence="16" id="KW-1185">Reference proteome</keyword>
<dbReference type="InterPro" id="IPR001128">
    <property type="entry name" value="Cyt_P450"/>
</dbReference>
<keyword evidence="9 12" id="KW-0408">Iron</keyword>
<feature type="non-terminal residue" evidence="15">
    <location>
        <position position="1"/>
    </location>
</feature>
<keyword evidence="11" id="KW-0472">Membrane</keyword>
<dbReference type="SUPFAM" id="SSF48264">
    <property type="entry name" value="Cytochrome P450"/>
    <property type="match status" value="1"/>
</dbReference>
<keyword evidence="10 13" id="KW-0503">Monooxygenase</keyword>
<evidence type="ECO:0000256" key="10">
    <source>
        <dbReference type="ARBA" id="ARBA00023033"/>
    </source>
</evidence>
<evidence type="ECO:0000256" key="5">
    <source>
        <dbReference type="ARBA" id="ARBA00022692"/>
    </source>
</evidence>
<dbReference type="InterPro" id="IPR017972">
    <property type="entry name" value="Cyt_P450_CS"/>
</dbReference>
<comment type="similarity">
    <text evidence="3 13">Belongs to the cytochrome P450 family.</text>
</comment>
<keyword evidence="7" id="KW-1133">Transmembrane helix</keyword>
<dbReference type="EMBL" id="CP144696">
    <property type="protein sequence ID" value="WVZ11189.1"/>
    <property type="molecule type" value="Genomic_DNA"/>
</dbReference>
<feature type="chain" id="PRO_5042959555" description="Cytochrome P450" evidence="14">
    <location>
        <begin position="20"/>
        <end position="527"/>
    </location>
</feature>
<dbReference type="PRINTS" id="PR00385">
    <property type="entry name" value="P450"/>
</dbReference>
<dbReference type="AlphaFoldDB" id="A0AAQ3NIZ5"/>
<evidence type="ECO:0000256" key="1">
    <source>
        <dbReference type="ARBA" id="ARBA00001971"/>
    </source>
</evidence>
<dbReference type="PANTHER" id="PTHR24298">
    <property type="entry name" value="FLAVONOID 3'-MONOOXYGENASE-RELATED"/>
    <property type="match status" value="1"/>
</dbReference>
<dbReference type="PANTHER" id="PTHR24298:SF908">
    <property type="entry name" value="CYTOCHROME P450 FAMILY PROTEIN"/>
    <property type="match status" value="1"/>
</dbReference>
<dbReference type="InterPro" id="IPR036396">
    <property type="entry name" value="Cyt_P450_sf"/>
</dbReference>
<comment type="subcellular location">
    <subcellularLocation>
        <location evidence="2">Membrane</location>
        <topology evidence="2">Single-pass membrane protein</topology>
    </subcellularLocation>
</comment>